<gene>
    <name evidence="2" type="ORF">MNBD_ALPHA03-288</name>
</gene>
<accession>A0A3B1BCJ9</accession>
<dbReference type="AlphaFoldDB" id="A0A3B1BCJ9"/>
<name>A0A3B1BCJ9_9ZZZZ</name>
<proteinExistence type="predicted"/>
<evidence type="ECO:0000259" key="1">
    <source>
        <dbReference type="PROSITE" id="PS50943"/>
    </source>
</evidence>
<dbReference type="PROSITE" id="PS50943">
    <property type="entry name" value="HTH_CROC1"/>
    <property type="match status" value="1"/>
</dbReference>
<dbReference type="EMBL" id="UOFW01000023">
    <property type="protein sequence ID" value="VAX02717.1"/>
    <property type="molecule type" value="Genomic_DNA"/>
</dbReference>
<dbReference type="Gene3D" id="1.10.260.40">
    <property type="entry name" value="lambda repressor-like DNA-binding domains"/>
    <property type="match status" value="1"/>
</dbReference>
<protein>
    <recommendedName>
        <fullName evidence="1">HTH cro/C1-type domain-containing protein</fullName>
    </recommendedName>
</protein>
<sequence length="110" mass="11998">MTVSVQEMRKRHLKPEDEALVSARAAELLIHNLQEMDMASLRKLMGLTQVGLAQKLNVSQANISGTENRSDVMISQISKFIEAGGGRLELVATLPNHAPIKLVLHKGADS</sequence>
<dbReference type="GO" id="GO:0003677">
    <property type="term" value="F:DNA binding"/>
    <property type="evidence" value="ECO:0007669"/>
    <property type="project" value="InterPro"/>
</dbReference>
<dbReference type="InterPro" id="IPR010982">
    <property type="entry name" value="Lambda_DNA-bd_dom_sf"/>
</dbReference>
<feature type="domain" description="HTH cro/C1-type" evidence="1">
    <location>
        <begin position="38"/>
        <end position="64"/>
    </location>
</feature>
<reference evidence="2" key="1">
    <citation type="submission" date="2018-06" db="EMBL/GenBank/DDBJ databases">
        <authorList>
            <person name="Zhirakovskaya E."/>
        </authorList>
    </citation>
    <scope>NUCLEOTIDE SEQUENCE</scope>
</reference>
<evidence type="ECO:0000313" key="2">
    <source>
        <dbReference type="EMBL" id="VAX02717.1"/>
    </source>
</evidence>
<organism evidence="2">
    <name type="scientific">hydrothermal vent metagenome</name>
    <dbReference type="NCBI Taxonomy" id="652676"/>
    <lineage>
        <taxon>unclassified sequences</taxon>
        <taxon>metagenomes</taxon>
        <taxon>ecological metagenomes</taxon>
    </lineage>
</organism>
<dbReference type="SUPFAM" id="SSF47413">
    <property type="entry name" value="lambda repressor-like DNA-binding domains"/>
    <property type="match status" value="1"/>
</dbReference>
<dbReference type="InterPro" id="IPR001387">
    <property type="entry name" value="Cro/C1-type_HTH"/>
</dbReference>